<dbReference type="Proteomes" id="UP000184330">
    <property type="component" value="Unassembled WGS sequence"/>
</dbReference>
<dbReference type="EMBL" id="FJOG01000046">
    <property type="protein sequence ID" value="CZR67721.1"/>
    <property type="molecule type" value="Genomic_DNA"/>
</dbReference>
<reference evidence="2 3" key="1">
    <citation type="submission" date="2016-03" db="EMBL/GenBank/DDBJ databases">
        <authorList>
            <person name="Ploux O."/>
        </authorList>
    </citation>
    <scope>NUCLEOTIDE SEQUENCE [LARGE SCALE GENOMIC DNA]</scope>
    <source>
        <strain evidence="2 3">UAMH 11012</strain>
    </source>
</reference>
<protein>
    <submittedName>
        <fullName evidence="2">Uncharacterized protein</fullName>
    </submittedName>
</protein>
<feature type="transmembrane region" description="Helical" evidence="1">
    <location>
        <begin position="20"/>
        <end position="40"/>
    </location>
</feature>
<accession>A0A1L7XRM6</accession>
<evidence type="ECO:0000313" key="2">
    <source>
        <dbReference type="EMBL" id="CZR67721.1"/>
    </source>
</evidence>
<keyword evidence="1" id="KW-1133">Transmembrane helix</keyword>
<name>A0A1L7XRM6_9HELO</name>
<keyword evidence="1" id="KW-0812">Transmembrane</keyword>
<keyword evidence="3" id="KW-1185">Reference proteome</keyword>
<evidence type="ECO:0000313" key="3">
    <source>
        <dbReference type="Proteomes" id="UP000184330"/>
    </source>
</evidence>
<gene>
    <name evidence="2" type="ORF">PAC_17620</name>
</gene>
<evidence type="ECO:0000256" key="1">
    <source>
        <dbReference type="SAM" id="Phobius"/>
    </source>
</evidence>
<dbReference type="AlphaFoldDB" id="A0A1L7XRM6"/>
<organism evidence="2 3">
    <name type="scientific">Phialocephala subalpina</name>
    <dbReference type="NCBI Taxonomy" id="576137"/>
    <lineage>
        <taxon>Eukaryota</taxon>
        <taxon>Fungi</taxon>
        <taxon>Dikarya</taxon>
        <taxon>Ascomycota</taxon>
        <taxon>Pezizomycotina</taxon>
        <taxon>Leotiomycetes</taxon>
        <taxon>Helotiales</taxon>
        <taxon>Mollisiaceae</taxon>
        <taxon>Phialocephala</taxon>
        <taxon>Phialocephala fortinii species complex</taxon>
    </lineage>
</organism>
<keyword evidence="1" id="KW-0472">Membrane</keyword>
<sequence>MLVYERERIGQDEMSTAGLAVIAMVILGARYWFFPVWHLLQWTWRLADSRRMFDAQSGACLFHAWIRLLTANGTAKCNRMCPSRTNIPKFEDALDIEMKLSVSSSSRTFLEAVPPDLYIPSDSNRNLIVNESRDKVAHARHPNSPMQPTPHRDLVSCHYSRVPDLIDFWKGCMEASS</sequence>
<proteinExistence type="predicted"/>